<dbReference type="OrthoDB" id="9783047at2"/>
<dbReference type="InterPro" id="IPR058624">
    <property type="entry name" value="MdtA-like_HH"/>
</dbReference>
<feature type="compositionally biased region" description="Low complexity" evidence="8">
    <location>
        <begin position="382"/>
        <end position="410"/>
    </location>
</feature>
<dbReference type="InterPro" id="IPR058627">
    <property type="entry name" value="MdtA-like_C"/>
</dbReference>
<feature type="domain" description="Multidrug resistance protein MdtA-like alpha-helical hairpin" evidence="9">
    <location>
        <begin position="118"/>
        <end position="186"/>
    </location>
</feature>
<comment type="similarity">
    <text evidence="2">Belongs to the membrane fusion protein (MFP) (TC 8.A.1) family.</text>
</comment>
<keyword evidence="7" id="KW-0175">Coiled coil</keyword>
<dbReference type="FunFam" id="2.40.420.20:FF:000001">
    <property type="entry name" value="Efflux RND transporter periplasmic adaptor subunit"/>
    <property type="match status" value="1"/>
</dbReference>
<dbReference type="InterPro" id="IPR058626">
    <property type="entry name" value="MdtA-like_b-barrel"/>
</dbReference>
<evidence type="ECO:0000259" key="11">
    <source>
        <dbReference type="Pfam" id="PF25944"/>
    </source>
</evidence>
<geneLocation type="plasmid" evidence="13 14">
    <name>unnamed3</name>
</geneLocation>
<dbReference type="GO" id="GO:0030313">
    <property type="term" value="C:cell envelope"/>
    <property type="evidence" value="ECO:0007669"/>
    <property type="project" value="UniProtKB-SubCell"/>
</dbReference>
<reference evidence="14" key="1">
    <citation type="submission" date="2018-05" db="EMBL/GenBank/DDBJ databases">
        <title>Azospirillum thermophila sp. nov., a novel isolated from hot spring.</title>
        <authorList>
            <person name="Zhao Z."/>
        </authorList>
    </citation>
    <scope>NUCLEOTIDE SEQUENCE [LARGE SCALE GENOMIC DNA]</scope>
    <source>
        <strain evidence="14">CFH 70021</strain>
        <plasmid evidence="14">unnamed3</plasmid>
    </source>
</reference>
<evidence type="ECO:0000256" key="7">
    <source>
        <dbReference type="SAM" id="Coils"/>
    </source>
</evidence>
<dbReference type="PANTHER" id="PTHR30469:SF12">
    <property type="entry name" value="MULTIDRUG RESISTANCE PROTEIN MDTA"/>
    <property type="match status" value="1"/>
</dbReference>
<keyword evidence="6" id="KW-0472">Membrane</keyword>
<evidence type="ECO:0000259" key="9">
    <source>
        <dbReference type="Pfam" id="PF25876"/>
    </source>
</evidence>
<feature type="region of interest" description="Disordered" evidence="8">
    <location>
        <begin position="376"/>
        <end position="441"/>
    </location>
</feature>
<dbReference type="Gene3D" id="2.40.420.20">
    <property type="match status" value="1"/>
</dbReference>
<evidence type="ECO:0000256" key="6">
    <source>
        <dbReference type="ARBA" id="ARBA00023136"/>
    </source>
</evidence>
<evidence type="ECO:0000256" key="3">
    <source>
        <dbReference type="ARBA" id="ARBA00022448"/>
    </source>
</evidence>
<gene>
    <name evidence="13" type="ORF">DEW08_28985</name>
</gene>
<evidence type="ECO:0000259" key="10">
    <source>
        <dbReference type="Pfam" id="PF25917"/>
    </source>
</evidence>
<evidence type="ECO:0000256" key="4">
    <source>
        <dbReference type="ARBA" id="ARBA00022475"/>
    </source>
</evidence>
<dbReference type="Gene3D" id="1.10.287.470">
    <property type="entry name" value="Helix hairpin bin"/>
    <property type="match status" value="1"/>
</dbReference>
<dbReference type="KEGG" id="azz:DEW08_28985"/>
<evidence type="ECO:0000256" key="1">
    <source>
        <dbReference type="ARBA" id="ARBA00004236"/>
    </source>
</evidence>
<dbReference type="Pfam" id="PF25876">
    <property type="entry name" value="HH_MFP_RND"/>
    <property type="match status" value="1"/>
</dbReference>
<dbReference type="SUPFAM" id="SSF111369">
    <property type="entry name" value="HlyD-like secretion proteins"/>
    <property type="match status" value="1"/>
</dbReference>
<keyword evidence="5" id="KW-0997">Cell inner membrane</keyword>
<dbReference type="Pfam" id="PF25944">
    <property type="entry name" value="Beta-barrel_RND"/>
    <property type="match status" value="1"/>
</dbReference>
<dbReference type="RefSeq" id="WP_109334172.1">
    <property type="nucleotide sequence ID" value="NZ_CP029358.1"/>
</dbReference>
<dbReference type="Proteomes" id="UP000245629">
    <property type="component" value="Plasmid unnamed3"/>
</dbReference>
<feature type="domain" description="Multidrug resistance protein MdtA-like barrel-sandwich hybrid" evidence="10">
    <location>
        <begin position="79"/>
        <end position="219"/>
    </location>
</feature>
<feature type="coiled-coil region" evidence="7">
    <location>
        <begin position="117"/>
        <end position="182"/>
    </location>
</feature>
<dbReference type="Pfam" id="PF25917">
    <property type="entry name" value="BSH_RND"/>
    <property type="match status" value="1"/>
</dbReference>
<dbReference type="Gene3D" id="2.40.50.100">
    <property type="match status" value="1"/>
</dbReference>
<evidence type="ECO:0000259" key="12">
    <source>
        <dbReference type="Pfam" id="PF25967"/>
    </source>
</evidence>
<evidence type="ECO:0000313" key="14">
    <source>
        <dbReference type="Proteomes" id="UP000245629"/>
    </source>
</evidence>
<dbReference type="EMBL" id="CP029358">
    <property type="protein sequence ID" value="AWK90151.1"/>
    <property type="molecule type" value="Genomic_DNA"/>
</dbReference>
<keyword evidence="14" id="KW-1185">Reference proteome</keyword>
<organism evidence="13 14">
    <name type="scientific">Azospirillum thermophilum</name>
    <dbReference type="NCBI Taxonomy" id="2202148"/>
    <lineage>
        <taxon>Bacteria</taxon>
        <taxon>Pseudomonadati</taxon>
        <taxon>Pseudomonadota</taxon>
        <taxon>Alphaproteobacteria</taxon>
        <taxon>Rhodospirillales</taxon>
        <taxon>Azospirillaceae</taxon>
        <taxon>Azospirillum</taxon>
    </lineage>
</organism>
<feature type="domain" description="Multidrug resistance protein MdtA-like beta-barrel" evidence="11">
    <location>
        <begin position="223"/>
        <end position="304"/>
    </location>
</feature>
<dbReference type="InterPro" id="IPR006143">
    <property type="entry name" value="RND_pump_MFP"/>
</dbReference>
<keyword evidence="3" id="KW-0813">Transport</keyword>
<dbReference type="NCBIfam" id="TIGR01730">
    <property type="entry name" value="RND_mfp"/>
    <property type="match status" value="1"/>
</dbReference>
<dbReference type="InterPro" id="IPR058625">
    <property type="entry name" value="MdtA-like_BSH"/>
</dbReference>
<dbReference type="GO" id="GO:1990281">
    <property type="term" value="C:efflux pump complex"/>
    <property type="evidence" value="ECO:0007669"/>
    <property type="project" value="TreeGrafter"/>
</dbReference>
<feature type="domain" description="Multidrug resistance protein MdtA-like C-terminal permuted SH3" evidence="12">
    <location>
        <begin position="310"/>
        <end position="367"/>
    </location>
</feature>
<feature type="compositionally biased region" description="Basic and acidic residues" evidence="8">
    <location>
        <begin position="411"/>
        <end position="424"/>
    </location>
</feature>
<comment type="subcellular location">
    <subcellularLocation>
        <location evidence="1">Cell membrane</location>
    </subcellularLocation>
</comment>
<dbReference type="Gene3D" id="2.40.30.170">
    <property type="match status" value="1"/>
</dbReference>
<evidence type="ECO:0000256" key="8">
    <source>
        <dbReference type="SAM" id="MobiDB-lite"/>
    </source>
</evidence>
<evidence type="ECO:0000256" key="5">
    <source>
        <dbReference type="ARBA" id="ARBA00022519"/>
    </source>
</evidence>
<accession>A0A2S2D061</accession>
<keyword evidence="13" id="KW-0614">Plasmid</keyword>
<sequence length="441" mass="46583">MSSKKSIRWKPVVTGLILAVLVGGVGYAVQDRLTAPPQGQAGPPGGGRGGAVPVVAGIAAREDVPVWLDGIGTVQAFNSAVVRARADGEILQLPLKEGQLVKAGDLLAQIDPRPYKAQLAQAEAKKAQDEAQLANARRDLDRTMNLREYASRQSADTQRAQVAALEAQVRADEAVIENARVQLGYTTVTAPISGRIGLRTLDVGNIVRAGDQSGLATITQVQPIAVVFTLPEKLLPTVLESQAAGEAAVQALDREGRRPLGNGTLAVVDNQIDQTTGTIRLKATMPNEPQRLWPGQFVNVRLLAATRRGATTVPATVVQRGPQGTYAYLVKEDMTVEPRPIRVGLIESGKAVIEEGLKPGDRVVVDGQYRLQPGSRVRLTDAPAGSGAAAPAVTSDAADPAAAPAGPAAAPREERRRQNRERPAAEQAVPERAAQEQPNRS</sequence>
<keyword evidence="4" id="KW-1003">Cell membrane</keyword>
<proteinExistence type="inferred from homology"/>
<dbReference type="Pfam" id="PF25967">
    <property type="entry name" value="RND-MFP_C"/>
    <property type="match status" value="1"/>
</dbReference>
<dbReference type="PANTHER" id="PTHR30469">
    <property type="entry name" value="MULTIDRUG RESISTANCE PROTEIN MDTA"/>
    <property type="match status" value="1"/>
</dbReference>
<dbReference type="GO" id="GO:0015562">
    <property type="term" value="F:efflux transmembrane transporter activity"/>
    <property type="evidence" value="ECO:0007669"/>
    <property type="project" value="TreeGrafter"/>
</dbReference>
<evidence type="ECO:0000313" key="13">
    <source>
        <dbReference type="EMBL" id="AWK90151.1"/>
    </source>
</evidence>
<name>A0A2S2D061_9PROT</name>
<dbReference type="AlphaFoldDB" id="A0A2S2D061"/>
<protein>
    <submittedName>
        <fullName evidence="13">Efflux RND transporter periplasmic adaptor subunit</fullName>
    </submittedName>
</protein>
<evidence type="ECO:0000256" key="2">
    <source>
        <dbReference type="ARBA" id="ARBA00009477"/>
    </source>
</evidence>